<name>V6QA08_9ENTE</name>
<dbReference type="InterPro" id="IPR004843">
    <property type="entry name" value="Calcineurin-like_PHP"/>
</dbReference>
<dbReference type="Pfam" id="PF02872">
    <property type="entry name" value="5_nucleotid_C"/>
    <property type="match status" value="2"/>
</dbReference>
<dbReference type="PATRIC" id="fig|1408226.3.peg.1488"/>
<accession>V6QA08</accession>
<feature type="signal peptide" evidence="7">
    <location>
        <begin position="1"/>
        <end position="31"/>
    </location>
</feature>
<keyword evidence="6" id="KW-1133">Transmembrane helix</keyword>
<evidence type="ECO:0000256" key="1">
    <source>
        <dbReference type="ARBA" id="ARBA00022512"/>
    </source>
</evidence>
<dbReference type="STRING" id="1408226.T233_01533"/>
<dbReference type="PRINTS" id="PR01607">
    <property type="entry name" value="APYRASEFAMLY"/>
</dbReference>
<dbReference type="Pfam" id="PF00149">
    <property type="entry name" value="Metallophos"/>
    <property type="match status" value="2"/>
</dbReference>
<keyword evidence="6" id="KW-0812">Transmembrane</keyword>
<dbReference type="InterPro" id="IPR019931">
    <property type="entry name" value="LPXTG_anchor"/>
</dbReference>
<dbReference type="PROSITE" id="PS00786">
    <property type="entry name" value="5_NUCLEOTIDASE_2"/>
    <property type="match status" value="2"/>
</dbReference>
<dbReference type="GO" id="GO:0008253">
    <property type="term" value="F:5'-nucleotidase activity"/>
    <property type="evidence" value="ECO:0007669"/>
    <property type="project" value="TreeGrafter"/>
</dbReference>
<feature type="compositionally biased region" description="Low complexity" evidence="5">
    <location>
        <begin position="41"/>
        <end position="52"/>
    </location>
</feature>
<feature type="chain" id="PRO_5004750150" evidence="7">
    <location>
        <begin position="32"/>
        <end position="1366"/>
    </location>
</feature>
<dbReference type="GO" id="GO:0000166">
    <property type="term" value="F:nucleotide binding"/>
    <property type="evidence" value="ECO:0007669"/>
    <property type="project" value="InterPro"/>
</dbReference>
<sequence length="1366" mass="151504">MKRHYQQKVIQFVMALTLFLGSALPASMVLAEEISETQEPVVEATQESSSSEEVVDSTAKEETTEKEISTEESVQPTEASAETEVTEVQPTEEKPVVTDKKKLTILGTSDVHGNVWDYSYEDNKEKALGFARISTHVNEVRAANGTENVVVVDAGDNLQGTILTDDLYSVDPDLAKKHPVVTAMNHIGYDAMTLGNHEFNFGVDLIKSAKSQANFPYLSANTRYKTTGEYLVDPYKVVEKNGLNVAIIGLTIPHIHHWDPENAKELDFTPLKEEAQKQVAHIKENEKADVIIAVIHAGLQNSDANAAAINVIKEVPEIEAFILGHDHRAFAEKHADNTGREKPVGAVKDTGANVVKIDLELEKTSEKNDTSKEEDDANWEVKSSQVGLLNATEVKADEALKEATRYAHEKTIAYTKQELGQALANFVPENEIPGIPEAQLRPTAMISLINNVQRKHTGAQIAAASLFKEDSRLDKGPIRYNNLFDIYKYANTLIKTEISGKNLKTYMEQQARYYQQFKEGDVAVAFNEKIRIYDYDMFSGVTYKIDISEPEGQRIKDLKLATGEPIHDDQMYSLAVNSHRFSGLVDRGLVSADKRKDSDPDSLRGFIAEYVKDKKVLDPSKEIEESFELVGYEFDEDYRQAVIDEVKKGNIQVMRSADGRTPNVKKLNVYDLIAEGKLDPSILKEDTDKDIFSFSIMHTNDMHGRFEYDKGGKAIGLAKVKTYKDQHKPTLLVDAGDAIQGLPISNHTKGADMVKAMNAVGYDAMTLGNHEFDFGMERALELKEDFNFPIVSANVYKDGTRPFDPYVIKKKEGINFALIGLTTPETTVKTHPNNVKGVTFKKPVPVAKEVIDEIGNKADVFVFMTHLGIDETTLQDERGSYLASELSKAYPDKKIFIIDGHSHTELPQGKQEGHVLMGQTGNHLNNIGWIEAAYNPEADLSAQLITFADFESLNIEQDPAVKAIADEARRKYDEDMGDIVLENNPVKFIGERSEVRSRETNLGNIIGDAIFDYAQTGFKQPADFAVVNGGGIRQNINTGAVTRGDIVGVMPFGNSIAQIQVSGEQIYEMFEHSLRSDTVKDEEGNVLLDEKGMPRLGANGGFLHVSRSIRVKYDANILGKDSEEAAKTRAISPEKRVWSIELQNPKTKKFVPVDRQKKDYYVATNDFLAAGGDGYDMLGGRRQEGPSMDTVFLEYLQNKTNEELLAYETLYPYERIIPEEAKEVDLAAEIAALKELIKELEALVKDKYTEESWKALVAALEKAKEELANLGEGISLEQVNELKAQLEKAKKELDALKEDNAKEDNKQGKPAGSTSTGTGSGKGGNTSTTTGKLPQTGEDKSNLVIIGFAVVTGSTWFIYRRKKQAA</sequence>
<dbReference type="EMBL" id="AYSH01000019">
    <property type="protein sequence ID" value="EST89398.1"/>
    <property type="molecule type" value="Genomic_DNA"/>
</dbReference>
<dbReference type="InterPro" id="IPR006146">
    <property type="entry name" value="5'-Nucleotdase_CS"/>
</dbReference>
<organism evidence="11 12">
    <name type="scientific">Vagococcus lutrae LBD1</name>
    <dbReference type="NCBI Taxonomy" id="1408226"/>
    <lineage>
        <taxon>Bacteria</taxon>
        <taxon>Bacillati</taxon>
        <taxon>Bacillota</taxon>
        <taxon>Bacilli</taxon>
        <taxon>Lactobacillales</taxon>
        <taxon>Enterococcaceae</taxon>
        <taxon>Vagococcus</taxon>
    </lineage>
</organism>
<dbReference type="Proteomes" id="UP000018126">
    <property type="component" value="Unassembled WGS sequence"/>
</dbReference>
<feature type="compositionally biased region" description="Basic and acidic residues" evidence="5">
    <location>
        <begin position="1298"/>
        <end position="1307"/>
    </location>
</feature>
<keyword evidence="3 7" id="KW-0732">Signal</keyword>
<keyword evidence="4" id="KW-0572">Peptidoglycan-anchor</keyword>
<evidence type="ECO:0000256" key="5">
    <source>
        <dbReference type="SAM" id="MobiDB-lite"/>
    </source>
</evidence>
<reference evidence="11 12" key="1">
    <citation type="journal article" date="2013" name="Genome Announc.">
        <title>High-Quality Draft Genome Sequence of Vagococcus lutrae Strain LBD1, Isolated from the Largemouth Bass Micropterus salmoides.</title>
        <authorList>
            <person name="Lebreton F."/>
            <person name="Valentino M.D."/>
            <person name="Duncan L.B."/>
            <person name="Zeng Q."/>
            <person name="Manson McGuire A."/>
            <person name="Earl A.M."/>
            <person name="Gilmore M.S."/>
        </authorList>
    </citation>
    <scope>NUCLEOTIDE SEQUENCE [LARGE SCALE GENOMIC DNA]</scope>
    <source>
        <strain evidence="11 12">LBD1</strain>
    </source>
</reference>
<dbReference type="GO" id="GO:0009166">
    <property type="term" value="P:nucleotide catabolic process"/>
    <property type="evidence" value="ECO:0007669"/>
    <property type="project" value="InterPro"/>
</dbReference>
<keyword evidence="2" id="KW-0964">Secreted</keyword>
<dbReference type="InterPro" id="IPR008334">
    <property type="entry name" value="5'-Nucleotdase_C"/>
</dbReference>
<dbReference type="eggNOG" id="COG0737">
    <property type="taxonomic scope" value="Bacteria"/>
</dbReference>
<dbReference type="RefSeq" id="WP_023606839.1">
    <property type="nucleotide sequence ID" value="NZ_AYSH01000019.1"/>
</dbReference>
<dbReference type="InterPro" id="IPR036907">
    <property type="entry name" value="5'-Nucleotdase_C_sf"/>
</dbReference>
<evidence type="ECO:0000256" key="7">
    <source>
        <dbReference type="SAM" id="SignalP"/>
    </source>
</evidence>
<dbReference type="GO" id="GO:0008768">
    <property type="term" value="F:UDP-sugar diphosphatase activity"/>
    <property type="evidence" value="ECO:0007669"/>
    <property type="project" value="TreeGrafter"/>
</dbReference>
<dbReference type="GO" id="GO:0030288">
    <property type="term" value="C:outer membrane-bounded periplasmic space"/>
    <property type="evidence" value="ECO:0007669"/>
    <property type="project" value="TreeGrafter"/>
</dbReference>
<feature type="region of interest" description="Disordered" evidence="5">
    <location>
        <begin position="1298"/>
        <end position="1337"/>
    </location>
</feature>
<keyword evidence="6" id="KW-0472">Membrane</keyword>
<feature type="domain" description="Calcineurin-like phosphoesterase" evidence="8">
    <location>
        <begin position="695"/>
        <end position="904"/>
    </location>
</feature>
<comment type="caution">
    <text evidence="11">The sequence shown here is derived from an EMBL/GenBank/DDBJ whole genome shotgun (WGS) entry which is preliminary data.</text>
</comment>
<feature type="region of interest" description="Disordered" evidence="5">
    <location>
        <begin position="39"/>
        <end position="94"/>
    </location>
</feature>
<dbReference type="SUPFAM" id="SSF56300">
    <property type="entry name" value="Metallo-dependent phosphatases"/>
    <property type="match status" value="2"/>
</dbReference>
<feature type="domain" description="5'-Nucleotidase C-terminal" evidence="10">
    <location>
        <begin position="438"/>
        <end position="583"/>
    </location>
</feature>
<evidence type="ECO:0000313" key="12">
    <source>
        <dbReference type="Proteomes" id="UP000018126"/>
    </source>
</evidence>
<feature type="domain" description="Gram-positive cocci surface proteins LPxTG" evidence="9">
    <location>
        <begin position="1327"/>
        <end position="1364"/>
    </location>
</feature>
<dbReference type="PANTHER" id="PTHR11575">
    <property type="entry name" value="5'-NUCLEOTIDASE-RELATED"/>
    <property type="match status" value="1"/>
</dbReference>
<dbReference type="InterPro" id="IPR006179">
    <property type="entry name" value="5_nucleotidase/apyrase"/>
</dbReference>
<evidence type="ECO:0000259" key="9">
    <source>
        <dbReference type="Pfam" id="PF00746"/>
    </source>
</evidence>
<dbReference type="Gene3D" id="3.90.780.10">
    <property type="entry name" value="5'-Nucleotidase, C-terminal domain"/>
    <property type="match status" value="2"/>
</dbReference>
<protein>
    <submittedName>
        <fullName evidence="11">Uncharacterized protein</fullName>
    </submittedName>
</protein>
<evidence type="ECO:0000259" key="10">
    <source>
        <dbReference type="Pfam" id="PF02872"/>
    </source>
</evidence>
<feature type="domain" description="Calcineurin-like phosphoesterase" evidence="8">
    <location>
        <begin position="104"/>
        <end position="328"/>
    </location>
</feature>
<proteinExistence type="predicted"/>
<evidence type="ECO:0000256" key="3">
    <source>
        <dbReference type="ARBA" id="ARBA00022729"/>
    </source>
</evidence>
<dbReference type="NCBIfam" id="TIGR01167">
    <property type="entry name" value="LPXTG_anchor"/>
    <property type="match status" value="1"/>
</dbReference>
<dbReference type="Pfam" id="PF00746">
    <property type="entry name" value="Gram_pos_anchor"/>
    <property type="match status" value="1"/>
</dbReference>
<evidence type="ECO:0000256" key="2">
    <source>
        <dbReference type="ARBA" id="ARBA00022525"/>
    </source>
</evidence>
<dbReference type="InterPro" id="IPR029052">
    <property type="entry name" value="Metallo-depent_PP-like"/>
</dbReference>
<feature type="transmembrane region" description="Helical" evidence="6">
    <location>
        <begin position="1342"/>
        <end position="1359"/>
    </location>
</feature>
<gene>
    <name evidence="11" type="ORF">T233_01533</name>
</gene>
<feature type="compositionally biased region" description="Low complexity" evidence="5">
    <location>
        <begin position="71"/>
        <end position="89"/>
    </location>
</feature>
<evidence type="ECO:0000313" key="11">
    <source>
        <dbReference type="EMBL" id="EST89398.1"/>
    </source>
</evidence>
<dbReference type="Gene3D" id="3.60.21.10">
    <property type="match status" value="2"/>
</dbReference>
<evidence type="ECO:0000256" key="6">
    <source>
        <dbReference type="SAM" id="Phobius"/>
    </source>
</evidence>
<dbReference type="Gene3D" id="1.20.1270.90">
    <property type="entry name" value="AF1782-like"/>
    <property type="match status" value="1"/>
</dbReference>
<dbReference type="PANTHER" id="PTHR11575:SF24">
    <property type="entry name" value="5'-NUCLEOTIDASE"/>
    <property type="match status" value="1"/>
</dbReference>
<dbReference type="SUPFAM" id="SSF55816">
    <property type="entry name" value="5'-nucleotidase (syn. UDP-sugar hydrolase), C-terminal domain"/>
    <property type="match status" value="2"/>
</dbReference>
<feature type="compositionally biased region" description="Basic and acidic residues" evidence="5">
    <location>
        <begin position="58"/>
        <end position="69"/>
    </location>
</feature>
<evidence type="ECO:0000259" key="8">
    <source>
        <dbReference type="Pfam" id="PF00149"/>
    </source>
</evidence>
<keyword evidence="12" id="KW-1185">Reference proteome</keyword>
<evidence type="ECO:0000256" key="4">
    <source>
        <dbReference type="ARBA" id="ARBA00023088"/>
    </source>
</evidence>
<dbReference type="GO" id="GO:0046872">
    <property type="term" value="F:metal ion binding"/>
    <property type="evidence" value="ECO:0007669"/>
    <property type="project" value="InterPro"/>
</dbReference>
<keyword evidence="1" id="KW-0134">Cell wall</keyword>
<feature type="domain" description="5'-Nucleotidase C-terminal" evidence="10">
    <location>
        <begin position="992"/>
        <end position="1178"/>
    </location>
</feature>